<dbReference type="Pfam" id="PF00022">
    <property type="entry name" value="Actin"/>
    <property type="match status" value="2"/>
</dbReference>
<dbReference type="Gene3D" id="3.30.420.40">
    <property type="match status" value="2"/>
</dbReference>
<proteinExistence type="inferred from homology"/>
<name>A0AAE1LHZ4_9NEOP</name>
<dbReference type="Proteomes" id="UP001219518">
    <property type="component" value="Unassembled WGS sequence"/>
</dbReference>
<dbReference type="InterPro" id="IPR043129">
    <property type="entry name" value="ATPase_NBD"/>
</dbReference>
<keyword evidence="3" id="KW-1185">Reference proteome</keyword>
<evidence type="ECO:0000313" key="2">
    <source>
        <dbReference type="EMBL" id="KAK3918757.1"/>
    </source>
</evidence>
<protein>
    <submittedName>
        <fullName evidence="2">Actin-related protein 10</fullName>
    </submittedName>
</protein>
<dbReference type="AlphaFoldDB" id="A0AAE1LHZ4"/>
<evidence type="ECO:0000313" key="3">
    <source>
        <dbReference type="Proteomes" id="UP001219518"/>
    </source>
</evidence>
<dbReference type="InterPro" id="IPR004000">
    <property type="entry name" value="Actin"/>
</dbReference>
<dbReference type="Gene3D" id="3.90.640.10">
    <property type="entry name" value="Actin, Chain A, domain 4"/>
    <property type="match status" value="1"/>
</dbReference>
<sequence length="390" mass="43255">MIKTYYESGSLSTERQAVVIEFGNCYTKVGFAGEAGPRSIVPSEVRSLKDGRTRKVFDAVKADDQYNLLVEFIHNLYFRHLLVSPKDRRVVVVESVLCPTAIREMLAKVFFVHFEVSSLLFVPSHVVALSTLGVNTALVVDMGATETVVIPVCEGVAVLHAWQAQPLAAKAVEGQISDMLKEREKSDPLEAEGYNNLTEKIIEDIKVRACFVTTLERTQKAREGKPCPCPPSINYLVGPGSNKINISGDVRENAFNILFEQDADQISVSTMMLDAITKCPIDMRKPLAENILLIGGTSMAVGMKARIQEELNFLVSSPQYSEKLKLRTFKFHTPPAKENYTAWLGGAIYGATDIVSTRSLSKEAYLKDRKVPDWVSLIYNTLNEGVKRSV</sequence>
<gene>
    <name evidence="2" type="ORF">KUF71_008004</name>
</gene>
<dbReference type="CDD" id="cd10207">
    <property type="entry name" value="ASKHA_NBD_Arp10"/>
    <property type="match status" value="1"/>
</dbReference>
<dbReference type="EMBL" id="JAHWGI010000960">
    <property type="protein sequence ID" value="KAK3918757.1"/>
    <property type="molecule type" value="Genomic_DNA"/>
</dbReference>
<evidence type="ECO:0000256" key="1">
    <source>
        <dbReference type="RuleBase" id="RU000487"/>
    </source>
</evidence>
<comment type="similarity">
    <text evidence="1">Belongs to the actin family.</text>
</comment>
<dbReference type="SMART" id="SM00268">
    <property type="entry name" value="ACTIN"/>
    <property type="match status" value="1"/>
</dbReference>
<accession>A0AAE1LHZ4</accession>
<reference evidence="2" key="2">
    <citation type="journal article" date="2023" name="BMC Genomics">
        <title>Pest status, molecular evolution, and epigenetic factors derived from the genome assembly of Frankliniella fusca, a thysanopteran phytovirus vector.</title>
        <authorList>
            <person name="Catto M.A."/>
            <person name="Labadie P.E."/>
            <person name="Jacobson A.L."/>
            <person name="Kennedy G.G."/>
            <person name="Srinivasan R."/>
            <person name="Hunt B.G."/>
        </authorList>
    </citation>
    <scope>NUCLEOTIDE SEQUENCE</scope>
    <source>
        <strain evidence="2">PL_HMW_Pooled</strain>
    </source>
</reference>
<dbReference type="SUPFAM" id="SSF53067">
    <property type="entry name" value="Actin-like ATPase domain"/>
    <property type="match status" value="2"/>
</dbReference>
<organism evidence="2 3">
    <name type="scientific">Frankliniella fusca</name>
    <dbReference type="NCBI Taxonomy" id="407009"/>
    <lineage>
        <taxon>Eukaryota</taxon>
        <taxon>Metazoa</taxon>
        <taxon>Ecdysozoa</taxon>
        <taxon>Arthropoda</taxon>
        <taxon>Hexapoda</taxon>
        <taxon>Insecta</taxon>
        <taxon>Pterygota</taxon>
        <taxon>Neoptera</taxon>
        <taxon>Paraneoptera</taxon>
        <taxon>Thysanoptera</taxon>
        <taxon>Terebrantia</taxon>
        <taxon>Thripoidea</taxon>
        <taxon>Thripidae</taxon>
        <taxon>Frankliniella</taxon>
    </lineage>
</organism>
<comment type="caution">
    <text evidence="2">The sequence shown here is derived from an EMBL/GenBank/DDBJ whole genome shotgun (WGS) entry which is preliminary data.</text>
</comment>
<dbReference type="PANTHER" id="PTHR11937">
    <property type="entry name" value="ACTIN"/>
    <property type="match status" value="1"/>
</dbReference>
<reference evidence="2" key="1">
    <citation type="submission" date="2021-07" db="EMBL/GenBank/DDBJ databases">
        <authorList>
            <person name="Catto M.A."/>
            <person name="Jacobson A."/>
            <person name="Kennedy G."/>
            <person name="Labadie P."/>
            <person name="Hunt B.G."/>
            <person name="Srinivasan R."/>
        </authorList>
    </citation>
    <scope>NUCLEOTIDE SEQUENCE</scope>
    <source>
        <strain evidence="2">PL_HMW_Pooled</strain>
        <tissue evidence="2">Head</tissue>
    </source>
</reference>